<dbReference type="SMART" id="SM00530">
    <property type="entry name" value="HTH_XRE"/>
    <property type="match status" value="1"/>
</dbReference>
<gene>
    <name evidence="2" type="ORF">LCGC14_0734300</name>
</gene>
<name>A0A0F9STR6_9ZZZZ</name>
<reference evidence="2" key="1">
    <citation type="journal article" date="2015" name="Nature">
        <title>Complex archaea that bridge the gap between prokaryotes and eukaryotes.</title>
        <authorList>
            <person name="Spang A."/>
            <person name="Saw J.H."/>
            <person name="Jorgensen S.L."/>
            <person name="Zaremba-Niedzwiedzka K."/>
            <person name="Martijn J."/>
            <person name="Lind A.E."/>
            <person name="van Eijk R."/>
            <person name="Schleper C."/>
            <person name="Guy L."/>
            <person name="Ettema T.J."/>
        </authorList>
    </citation>
    <scope>NUCLEOTIDE SEQUENCE</scope>
</reference>
<dbReference type="EMBL" id="LAZR01001711">
    <property type="protein sequence ID" value="KKN40326.1"/>
    <property type="molecule type" value="Genomic_DNA"/>
</dbReference>
<dbReference type="InterPro" id="IPR010982">
    <property type="entry name" value="Lambda_DNA-bd_dom_sf"/>
</dbReference>
<feature type="non-terminal residue" evidence="2">
    <location>
        <position position="85"/>
    </location>
</feature>
<organism evidence="2">
    <name type="scientific">marine sediment metagenome</name>
    <dbReference type="NCBI Taxonomy" id="412755"/>
    <lineage>
        <taxon>unclassified sequences</taxon>
        <taxon>metagenomes</taxon>
        <taxon>ecological metagenomes</taxon>
    </lineage>
</organism>
<dbReference type="CDD" id="cd00093">
    <property type="entry name" value="HTH_XRE"/>
    <property type="match status" value="1"/>
</dbReference>
<evidence type="ECO:0000313" key="2">
    <source>
        <dbReference type="EMBL" id="KKN40326.1"/>
    </source>
</evidence>
<protein>
    <recommendedName>
        <fullName evidence="1">HTH cro/C1-type domain-containing protein</fullName>
    </recommendedName>
</protein>
<evidence type="ECO:0000259" key="1">
    <source>
        <dbReference type="PROSITE" id="PS50943"/>
    </source>
</evidence>
<proteinExistence type="predicted"/>
<dbReference type="SUPFAM" id="SSF47413">
    <property type="entry name" value="lambda repressor-like DNA-binding domains"/>
    <property type="match status" value="1"/>
</dbReference>
<sequence length="85" mass="9038">MGNTRLLKALQRNGISQRRASQALDISQNLINRVVKHGATPGLRTAAKIVHGFDGEIKISTEGLPEGFTATAAPIPGDQSESVIF</sequence>
<comment type="caution">
    <text evidence="2">The sequence shown here is derived from an EMBL/GenBank/DDBJ whole genome shotgun (WGS) entry which is preliminary data.</text>
</comment>
<accession>A0A0F9STR6</accession>
<dbReference type="GO" id="GO:0003677">
    <property type="term" value="F:DNA binding"/>
    <property type="evidence" value="ECO:0007669"/>
    <property type="project" value="InterPro"/>
</dbReference>
<dbReference type="InterPro" id="IPR001387">
    <property type="entry name" value="Cro/C1-type_HTH"/>
</dbReference>
<dbReference type="AlphaFoldDB" id="A0A0F9STR6"/>
<dbReference type="PROSITE" id="PS50943">
    <property type="entry name" value="HTH_CROC1"/>
    <property type="match status" value="1"/>
</dbReference>
<feature type="domain" description="HTH cro/C1-type" evidence="1">
    <location>
        <begin position="6"/>
        <end position="64"/>
    </location>
</feature>